<feature type="signal peptide" evidence="2">
    <location>
        <begin position="1"/>
        <end position="20"/>
    </location>
</feature>
<feature type="chain" id="PRO_5025421509" description="Cyanovirin-N domain-containing protein" evidence="2">
    <location>
        <begin position="21"/>
        <end position="221"/>
    </location>
</feature>
<sequence length="221" mass="22829">MQLIHATLFLWLNLLRFTVASGTCTSSGSLSWPPVGDCSITPKYDTTIQNCRACSMNDADAFQACLKASGLRKRDTTSEHFFGAILRKKELKSRVVALSCEVHEGCYKFTDGSLLCLNLGTGLYHDDVGGNGDYYSGEYTGPDGKVQTGTSTATATSGSKSSSTASQMTGSTATATARITSAGTASASASSAAASMISSAGSDVFYLGTYVGIVGLIAAGL</sequence>
<dbReference type="AlphaFoldDB" id="A0A6A6A8R8"/>
<dbReference type="Proteomes" id="UP000799771">
    <property type="component" value="Unassembled WGS sequence"/>
</dbReference>
<keyword evidence="4" id="KW-1185">Reference proteome</keyword>
<accession>A0A6A6A8R8</accession>
<proteinExistence type="predicted"/>
<dbReference type="OrthoDB" id="3789909at2759"/>
<protein>
    <recommendedName>
        <fullName evidence="5">Cyanovirin-N domain-containing protein</fullName>
    </recommendedName>
</protein>
<organism evidence="3 4">
    <name type="scientific">Dothidotthia symphoricarpi CBS 119687</name>
    <dbReference type="NCBI Taxonomy" id="1392245"/>
    <lineage>
        <taxon>Eukaryota</taxon>
        <taxon>Fungi</taxon>
        <taxon>Dikarya</taxon>
        <taxon>Ascomycota</taxon>
        <taxon>Pezizomycotina</taxon>
        <taxon>Dothideomycetes</taxon>
        <taxon>Pleosporomycetidae</taxon>
        <taxon>Pleosporales</taxon>
        <taxon>Dothidotthiaceae</taxon>
        <taxon>Dothidotthia</taxon>
    </lineage>
</organism>
<dbReference type="EMBL" id="ML977509">
    <property type="protein sequence ID" value="KAF2128249.1"/>
    <property type="molecule type" value="Genomic_DNA"/>
</dbReference>
<evidence type="ECO:0000256" key="2">
    <source>
        <dbReference type="SAM" id="SignalP"/>
    </source>
</evidence>
<keyword evidence="2" id="KW-0732">Signal</keyword>
<evidence type="ECO:0000313" key="4">
    <source>
        <dbReference type="Proteomes" id="UP000799771"/>
    </source>
</evidence>
<gene>
    <name evidence="3" type="ORF">P153DRAFT_432605</name>
</gene>
<dbReference type="RefSeq" id="XP_033522638.1">
    <property type="nucleotide sequence ID" value="XM_033672977.1"/>
</dbReference>
<feature type="region of interest" description="Disordered" evidence="1">
    <location>
        <begin position="146"/>
        <end position="167"/>
    </location>
</feature>
<feature type="compositionally biased region" description="Low complexity" evidence="1">
    <location>
        <begin position="148"/>
        <end position="167"/>
    </location>
</feature>
<evidence type="ECO:0008006" key="5">
    <source>
        <dbReference type="Google" id="ProtNLM"/>
    </source>
</evidence>
<reference evidence="3" key="1">
    <citation type="journal article" date="2020" name="Stud. Mycol.">
        <title>101 Dothideomycetes genomes: a test case for predicting lifestyles and emergence of pathogens.</title>
        <authorList>
            <person name="Haridas S."/>
            <person name="Albert R."/>
            <person name="Binder M."/>
            <person name="Bloem J."/>
            <person name="Labutti K."/>
            <person name="Salamov A."/>
            <person name="Andreopoulos B."/>
            <person name="Baker S."/>
            <person name="Barry K."/>
            <person name="Bills G."/>
            <person name="Bluhm B."/>
            <person name="Cannon C."/>
            <person name="Castanera R."/>
            <person name="Culley D."/>
            <person name="Daum C."/>
            <person name="Ezra D."/>
            <person name="Gonzalez J."/>
            <person name="Henrissat B."/>
            <person name="Kuo A."/>
            <person name="Liang C."/>
            <person name="Lipzen A."/>
            <person name="Lutzoni F."/>
            <person name="Magnuson J."/>
            <person name="Mondo S."/>
            <person name="Nolan M."/>
            <person name="Ohm R."/>
            <person name="Pangilinan J."/>
            <person name="Park H.-J."/>
            <person name="Ramirez L."/>
            <person name="Alfaro M."/>
            <person name="Sun H."/>
            <person name="Tritt A."/>
            <person name="Yoshinaga Y."/>
            <person name="Zwiers L.-H."/>
            <person name="Turgeon B."/>
            <person name="Goodwin S."/>
            <person name="Spatafora J."/>
            <person name="Crous P."/>
            <person name="Grigoriev I."/>
        </authorList>
    </citation>
    <scope>NUCLEOTIDE SEQUENCE</scope>
    <source>
        <strain evidence="3">CBS 119687</strain>
    </source>
</reference>
<dbReference type="GeneID" id="54413409"/>
<evidence type="ECO:0000313" key="3">
    <source>
        <dbReference type="EMBL" id="KAF2128249.1"/>
    </source>
</evidence>
<name>A0A6A6A8R8_9PLEO</name>
<evidence type="ECO:0000256" key="1">
    <source>
        <dbReference type="SAM" id="MobiDB-lite"/>
    </source>
</evidence>